<dbReference type="PROSITE" id="PS51975">
    <property type="entry name" value="RNASE_H_2"/>
    <property type="match status" value="1"/>
</dbReference>
<dbReference type="NCBIfam" id="NF000594">
    <property type="entry name" value="PRK00015.1-1"/>
    <property type="match status" value="1"/>
</dbReference>
<evidence type="ECO:0000256" key="16">
    <source>
        <dbReference type="RuleBase" id="RU003515"/>
    </source>
</evidence>
<keyword evidence="10 14" id="KW-0479">Metal-binding</keyword>
<evidence type="ECO:0000256" key="5">
    <source>
        <dbReference type="ARBA" id="ARBA00007383"/>
    </source>
</evidence>
<keyword evidence="8 14" id="KW-0963">Cytoplasm</keyword>
<evidence type="ECO:0000256" key="1">
    <source>
        <dbReference type="ARBA" id="ARBA00000077"/>
    </source>
</evidence>
<evidence type="ECO:0000256" key="2">
    <source>
        <dbReference type="ARBA" id="ARBA00001946"/>
    </source>
</evidence>
<feature type="binding site" evidence="14 15">
    <location>
        <position position="23"/>
    </location>
    <ligand>
        <name>a divalent metal cation</name>
        <dbReference type="ChEBI" id="CHEBI:60240"/>
    </ligand>
</feature>
<proteinExistence type="inferred from homology"/>
<dbReference type="Gene3D" id="3.30.420.10">
    <property type="entry name" value="Ribonuclease H-like superfamily/Ribonuclease H"/>
    <property type="match status" value="1"/>
</dbReference>
<dbReference type="InterPro" id="IPR012337">
    <property type="entry name" value="RNaseH-like_sf"/>
</dbReference>
<dbReference type="PANTHER" id="PTHR10954:SF18">
    <property type="entry name" value="RIBONUCLEASE HII"/>
    <property type="match status" value="1"/>
</dbReference>
<evidence type="ECO:0000313" key="18">
    <source>
        <dbReference type="EMBL" id="OGC81710.1"/>
    </source>
</evidence>
<dbReference type="Pfam" id="PF01351">
    <property type="entry name" value="RNase_HII"/>
    <property type="match status" value="1"/>
</dbReference>
<evidence type="ECO:0000256" key="3">
    <source>
        <dbReference type="ARBA" id="ARBA00004065"/>
    </source>
</evidence>
<evidence type="ECO:0000256" key="11">
    <source>
        <dbReference type="ARBA" id="ARBA00022759"/>
    </source>
</evidence>
<dbReference type="InterPro" id="IPR022898">
    <property type="entry name" value="RNase_HII"/>
</dbReference>
<dbReference type="Proteomes" id="UP000177614">
    <property type="component" value="Unassembled WGS sequence"/>
</dbReference>
<dbReference type="InterPro" id="IPR036397">
    <property type="entry name" value="RNaseH_sf"/>
</dbReference>
<evidence type="ECO:0000256" key="14">
    <source>
        <dbReference type="HAMAP-Rule" id="MF_00052"/>
    </source>
</evidence>
<evidence type="ECO:0000256" key="15">
    <source>
        <dbReference type="PROSITE-ProRule" id="PRU01319"/>
    </source>
</evidence>
<dbReference type="GO" id="GO:0043137">
    <property type="term" value="P:DNA replication, removal of RNA primer"/>
    <property type="evidence" value="ECO:0007669"/>
    <property type="project" value="TreeGrafter"/>
</dbReference>
<accession>A0A1F4XJD1</accession>
<evidence type="ECO:0000256" key="4">
    <source>
        <dbReference type="ARBA" id="ARBA00004496"/>
    </source>
</evidence>
<comment type="caution">
    <text evidence="18">The sequence shown here is derived from an EMBL/GenBank/DDBJ whole genome shotgun (WGS) entry which is preliminary data.</text>
</comment>
<reference evidence="18 19" key="1">
    <citation type="journal article" date="2016" name="Nat. Commun.">
        <title>Thousands of microbial genomes shed light on interconnected biogeochemical processes in an aquifer system.</title>
        <authorList>
            <person name="Anantharaman K."/>
            <person name="Brown C.T."/>
            <person name="Hug L.A."/>
            <person name="Sharon I."/>
            <person name="Castelle C.J."/>
            <person name="Probst A.J."/>
            <person name="Thomas B.C."/>
            <person name="Singh A."/>
            <person name="Wilkins M.J."/>
            <person name="Karaoz U."/>
            <person name="Brodie E.L."/>
            <person name="Williams K.H."/>
            <person name="Hubbard S.S."/>
            <person name="Banfield J.F."/>
        </authorList>
    </citation>
    <scope>NUCLEOTIDE SEQUENCE [LARGE SCALE GENOMIC DNA]</scope>
</reference>
<dbReference type="GO" id="GO:0005737">
    <property type="term" value="C:cytoplasm"/>
    <property type="evidence" value="ECO:0007669"/>
    <property type="project" value="UniProtKB-SubCell"/>
</dbReference>
<comment type="cofactor">
    <cofactor evidence="14 15">
        <name>Mn(2+)</name>
        <dbReference type="ChEBI" id="CHEBI:29035"/>
    </cofactor>
    <cofactor evidence="14 15">
        <name>Mg(2+)</name>
        <dbReference type="ChEBI" id="CHEBI:18420"/>
    </cofactor>
    <text evidence="14 15">Manganese or magnesium. Binds 1 divalent metal ion per monomer in the absence of substrate. May bind a second metal ion after substrate binding.</text>
</comment>
<dbReference type="GO" id="GO:0030145">
    <property type="term" value="F:manganese ion binding"/>
    <property type="evidence" value="ECO:0007669"/>
    <property type="project" value="UniProtKB-UniRule"/>
</dbReference>
<keyword evidence="13 14" id="KW-0464">Manganese</keyword>
<gene>
    <name evidence="14" type="primary">rnhB</name>
    <name evidence="18" type="ORF">A2V81_00395</name>
</gene>
<dbReference type="HAMAP" id="MF_00052_B">
    <property type="entry name" value="RNase_HII_B"/>
    <property type="match status" value="1"/>
</dbReference>
<dbReference type="EMBL" id="MEWR01000022">
    <property type="protein sequence ID" value="OGC81710.1"/>
    <property type="molecule type" value="Genomic_DNA"/>
</dbReference>
<comment type="similarity">
    <text evidence="5 14 16">Belongs to the RNase HII family.</text>
</comment>
<feature type="binding site" evidence="14 15">
    <location>
        <position position="22"/>
    </location>
    <ligand>
        <name>a divalent metal cation</name>
        <dbReference type="ChEBI" id="CHEBI:60240"/>
    </ligand>
</feature>
<comment type="catalytic activity">
    <reaction evidence="1 14 15 16">
        <text>Endonucleolytic cleavage to 5'-phosphomonoester.</text>
        <dbReference type="EC" id="3.1.26.4"/>
    </reaction>
</comment>
<name>A0A1F4XJD1_9BACT</name>
<evidence type="ECO:0000256" key="6">
    <source>
        <dbReference type="ARBA" id="ARBA00012180"/>
    </source>
</evidence>
<dbReference type="InterPro" id="IPR001352">
    <property type="entry name" value="RNase_HII/HIII"/>
</dbReference>
<feature type="domain" description="RNase H type-2" evidence="17">
    <location>
        <begin position="16"/>
        <end position="205"/>
    </location>
</feature>
<evidence type="ECO:0000313" key="19">
    <source>
        <dbReference type="Proteomes" id="UP000177614"/>
    </source>
</evidence>
<evidence type="ECO:0000256" key="8">
    <source>
        <dbReference type="ARBA" id="ARBA00022490"/>
    </source>
</evidence>
<evidence type="ECO:0000259" key="17">
    <source>
        <dbReference type="PROSITE" id="PS51975"/>
    </source>
</evidence>
<dbReference type="InterPro" id="IPR024567">
    <property type="entry name" value="RNase_HII/HIII_dom"/>
</dbReference>
<sequence>MSHLKEEKLLWQKGFSNIAGIDEAGRGPLAGPVTVAAVIMPINFRSTKIDDSKKLTAKQREYCFGLICEKALAFTIIHASVTTIEEINILNAVKRSMVQAVRKLTSVPDFVLIDGMNINVPGIPQKAIIGGDAISQSIAAASILAKVSRDLLMVDLDSKYPQYGFLEHKGYATEKHIAAIRRYGPCPVHRRTFLKKYGYFHSKLPDRTSQVTLEETLLSLGQ</sequence>
<feature type="binding site" evidence="14 15">
    <location>
        <position position="114"/>
    </location>
    <ligand>
        <name>a divalent metal cation</name>
        <dbReference type="ChEBI" id="CHEBI:60240"/>
    </ligand>
</feature>
<keyword evidence="9 14" id="KW-0540">Nuclease</keyword>
<comment type="subcellular location">
    <subcellularLocation>
        <location evidence="4 14">Cytoplasm</location>
    </subcellularLocation>
</comment>
<keyword evidence="11 14" id="KW-0255">Endonuclease</keyword>
<dbReference type="NCBIfam" id="NF000595">
    <property type="entry name" value="PRK00015.1-3"/>
    <property type="match status" value="1"/>
</dbReference>
<evidence type="ECO:0000256" key="10">
    <source>
        <dbReference type="ARBA" id="ARBA00022723"/>
    </source>
</evidence>
<evidence type="ECO:0000256" key="12">
    <source>
        <dbReference type="ARBA" id="ARBA00022801"/>
    </source>
</evidence>
<evidence type="ECO:0000256" key="7">
    <source>
        <dbReference type="ARBA" id="ARBA00019179"/>
    </source>
</evidence>
<comment type="function">
    <text evidence="3 14 16">Endonuclease that specifically degrades the RNA of RNA-DNA hybrids.</text>
</comment>
<organism evidence="18 19">
    <name type="scientific">Candidatus Abawacabacteria bacterium RBG_16_42_10</name>
    <dbReference type="NCBI Taxonomy" id="1817814"/>
    <lineage>
        <taxon>Bacteria</taxon>
        <taxon>Candidatus Abawacaibacteriota</taxon>
    </lineage>
</organism>
<protein>
    <recommendedName>
        <fullName evidence="7 14">Ribonuclease HII</fullName>
        <shortName evidence="14">RNase HII</shortName>
        <ecNumber evidence="6 14">3.1.26.4</ecNumber>
    </recommendedName>
</protein>
<dbReference type="STRING" id="1817814.A2V81_00395"/>
<comment type="cofactor">
    <cofactor evidence="2">
        <name>Mg(2+)</name>
        <dbReference type="ChEBI" id="CHEBI:18420"/>
    </cofactor>
</comment>
<keyword evidence="12 14" id="KW-0378">Hydrolase</keyword>
<dbReference type="SUPFAM" id="SSF53098">
    <property type="entry name" value="Ribonuclease H-like"/>
    <property type="match status" value="1"/>
</dbReference>
<dbReference type="GO" id="GO:0003723">
    <property type="term" value="F:RNA binding"/>
    <property type="evidence" value="ECO:0007669"/>
    <property type="project" value="UniProtKB-UniRule"/>
</dbReference>
<dbReference type="EC" id="3.1.26.4" evidence="6 14"/>
<dbReference type="CDD" id="cd07182">
    <property type="entry name" value="RNase_HII_bacteria_HII_like"/>
    <property type="match status" value="1"/>
</dbReference>
<evidence type="ECO:0000256" key="13">
    <source>
        <dbReference type="ARBA" id="ARBA00023211"/>
    </source>
</evidence>
<dbReference type="AlphaFoldDB" id="A0A1F4XJD1"/>
<dbReference type="GO" id="GO:0006298">
    <property type="term" value="P:mismatch repair"/>
    <property type="evidence" value="ECO:0007669"/>
    <property type="project" value="TreeGrafter"/>
</dbReference>
<dbReference type="GO" id="GO:0032299">
    <property type="term" value="C:ribonuclease H2 complex"/>
    <property type="evidence" value="ECO:0007669"/>
    <property type="project" value="TreeGrafter"/>
</dbReference>
<dbReference type="PANTHER" id="PTHR10954">
    <property type="entry name" value="RIBONUCLEASE H2 SUBUNIT A"/>
    <property type="match status" value="1"/>
</dbReference>
<evidence type="ECO:0000256" key="9">
    <source>
        <dbReference type="ARBA" id="ARBA00022722"/>
    </source>
</evidence>
<dbReference type="GO" id="GO:0004523">
    <property type="term" value="F:RNA-DNA hybrid ribonuclease activity"/>
    <property type="evidence" value="ECO:0007669"/>
    <property type="project" value="UniProtKB-UniRule"/>
</dbReference>